<sequence length="256" mass="26924">MVEHLLPTSALIDPLSSVVELDVTGDGDGVTWLVNLPTGEAYEMWMVLHNASAGVDAKYGYSPKVETFVLEGHNQDCEKLGLDPVGGEGPTSTLAAWALPTTTAGGTSTASSSTVSNSTPSSSPVESHPPVSVTAPPSRSEPSHEKALIAAGSCVGALILIVILSTALWRRRRRMKSRLQPFPAPAAPESSPARAKAELARALMKDPGEGGAASASSNEEAEIERLRAAVAQLEEEAREWRVGELETLPSYDSRSV</sequence>
<keyword evidence="2" id="KW-1133">Transmembrane helix</keyword>
<feature type="non-terminal residue" evidence="3">
    <location>
        <position position="256"/>
    </location>
</feature>
<feature type="compositionally biased region" description="Low complexity" evidence="1">
    <location>
        <begin position="102"/>
        <end position="134"/>
    </location>
</feature>
<name>A0A165BEF4_EXIGL</name>
<gene>
    <name evidence="3" type="ORF">EXIGLDRAFT_732786</name>
</gene>
<dbReference type="Proteomes" id="UP000077266">
    <property type="component" value="Unassembled WGS sequence"/>
</dbReference>
<keyword evidence="2" id="KW-0472">Membrane</keyword>
<accession>A0A165BEF4</accession>
<protein>
    <submittedName>
        <fullName evidence="3">Uncharacterized protein</fullName>
    </submittedName>
</protein>
<dbReference type="InParanoid" id="A0A165BEF4"/>
<organism evidence="3 4">
    <name type="scientific">Exidia glandulosa HHB12029</name>
    <dbReference type="NCBI Taxonomy" id="1314781"/>
    <lineage>
        <taxon>Eukaryota</taxon>
        <taxon>Fungi</taxon>
        <taxon>Dikarya</taxon>
        <taxon>Basidiomycota</taxon>
        <taxon>Agaricomycotina</taxon>
        <taxon>Agaricomycetes</taxon>
        <taxon>Auriculariales</taxon>
        <taxon>Exidiaceae</taxon>
        <taxon>Exidia</taxon>
    </lineage>
</organism>
<evidence type="ECO:0000256" key="1">
    <source>
        <dbReference type="SAM" id="MobiDB-lite"/>
    </source>
</evidence>
<reference evidence="3 4" key="1">
    <citation type="journal article" date="2016" name="Mol. Biol. Evol.">
        <title>Comparative Genomics of Early-Diverging Mushroom-Forming Fungi Provides Insights into the Origins of Lignocellulose Decay Capabilities.</title>
        <authorList>
            <person name="Nagy L.G."/>
            <person name="Riley R."/>
            <person name="Tritt A."/>
            <person name="Adam C."/>
            <person name="Daum C."/>
            <person name="Floudas D."/>
            <person name="Sun H."/>
            <person name="Yadav J.S."/>
            <person name="Pangilinan J."/>
            <person name="Larsson K.H."/>
            <person name="Matsuura K."/>
            <person name="Barry K."/>
            <person name="Labutti K."/>
            <person name="Kuo R."/>
            <person name="Ohm R.A."/>
            <person name="Bhattacharya S.S."/>
            <person name="Shirouzu T."/>
            <person name="Yoshinaga Y."/>
            <person name="Martin F.M."/>
            <person name="Grigoriev I.V."/>
            <person name="Hibbett D.S."/>
        </authorList>
    </citation>
    <scope>NUCLEOTIDE SEQUENCE [LARGE SCALE GENOMIC DNA]</scope>
    <source>
        <strain evidence="3 4">HHB12029</strain>
    </source>
</reference>
<evidence type="ECO:0000256" key="2">
    <source>
        <dbReference type="SAM" id="Phobius"/>
    </source>
</evidence>
<feature type="compositionally biased region" description="Basic and acidic residues" evidence="1">
    <location>
        <begin position="195"/>
        <end position="208"/>
    </location>
</feature>
<evidence type="ECO:0000313" key="3">
    <source>
        <dbReference type="EMBL" id="KZV80453.1"/>
    </source>
</evidence>
<dbReference type="AlphaFoldDB" id="A0A165BEF4"/>
<proteinExistence type="predicted"/>
<keyword evidence="2" id="KW-0812">Transmembrane</keyword>
<keyword evidence="4" id="KW-1185">Reference proteome</keyword>
<dbReference type="EMBL" id="KV426480">
    <property type="protein sequence ID" value="KZV80453.1"/>
    <property type="molecule type" value="Genomic_DNA"/>
</dbReference>
<feature type="transmembrane region" description="Helical" evidence="2">
    <location>
        <begin position="147"/>
        <end position="169"/>
    </location>
</feature>
<feature type="region of interest" description="Disordered" evidence="1">
    <location>
        <begin position="102"/>
        <end position="144"/>
    </location>
</feature>
<feature type="region of interest" description="Disordered" evidence="1">
    <location>
        <begin position="180"/>
        <end position="221"/>
    </location>
</feature>
<evidence type="ECO:0000313" key="4">
    <source>
        <dbReference type="Proteomes" id="UP000077266"/>
    </source>
</evidence>